<evidence type="ECO:0000313" key="3">
    <source>
        <dbReference type="Proteomes" id="UP001154282"/>
    </source>
</evidence>
<keyword evidence="3" id="KW-1185">Reference proteome</keyword>
<comment type="caution">
    <text evidence="2">The sequence shown here is derived from an EMBL/GenBank/DDBJ whole genome shotgun (WGS) entry which is preliminary data.</text>
</comment>
<organism evidence="2 3">
    <name type="scientific">Linum tenue</name>
    <dbReference type="NCBI Taxonomy" id="586396"/>
    <lineage>
        <taxon>Eukaryota</taxon>
        <taxon>Viridiplantae</taxon>
        <taxon>Streptophyta</taxon>
        <taxon>Embryophyta</taxon>
        <taxon>Tracheophyta</taxon>
        <taxon>Spermatophyta</taxon>
        <taxon>Magnoliopsida</taxon>
        <taxon>eudicotyledons</taxon>
        <taxon>Gunneridae</taxon>
        <taxon>Pentapetalae</taxon>
        <taxon>rosids</taxon>
        <taxon>fabids</taxon>
        <taxon>Malpighiales</taxon>
        <taxon>Linaceae</taxon>
        <taxon>Linum</taxon>
    </lineage>
</organism>
<accession>A0AAV0H8S7</accession>
<dbReference type="EMBL" id="CAMGYJ010000002">
    <property type="protein sequence ID" value="CAI0380889.1"/>
    <property type="molecule type" value="Genomic_DNA"/>
</dbReference>
<feature type="compositionally biased region" description="Low complexity" evidence="1">
    <location>
        <begin position="10"/>
        <end position="20"/>
    </location>
</feature>
<sequence>MTNYGTIPTSSGGDSSSSSSFSNIAYISRAAKDRIKDGLGTLRPWKSMLDIRSFGLPPKHSQHNRPPQDEFSLLPDELRRNCFGDLVPQPPLAPDLANRLHRRNGRQAFPLLSPLPLPLPLIILQIQIRNTPIQIRKKWWIFSES</sequence>
<reference evidence="2" key="1">
    <citation type="submission" date="2022-08" db="EMBL/GenBank/DDBJ databases">
        <authorList>
            <person name="Gutierrez-Valencia J."/>
        </authorList>
    </citation>
    <scope>NUCLEOTIDE SEQUENCE</scope>
</reference>
<protein>
    <submittedName>
        <fullName evidence="2">Uncharacterized protein</fullName>
    </submittedName>
</protein>
<feature type="region of interest" description="Disordered" evidence="1">
    <location>
        <begin position="1"/>
        <end position="20"/>
    </location>
</feature>
<evidence type="ECO:0000313" key="2">
    <source>
        <dbReference type="EMBL" id="CAI0380889.1"/>
    </source>
</evidence>
<name>A0AAV0H8S7_9ROSI</name>
<dbReference type="AlphaFoldDB" id="A0AAV0H8S7"/>
<gene>
    <name evidence="2" type="ORF">LITE_LOCUS2875</name>
</gene>
<dbReference type="Proteomes" id="UP001154282">
    <property type="component" value="Unassembled WGS sequence"/>
</dbReference>
<proteinExistence type="predicted"/>
<evidence type="ECO:0000256" key="1">
    <source>
        <dbReference type="SAM" id="MobiDB-lite"/>
    </source>
</evidence>